<accession>A0ABT2HSB3</accession>
<evidence type="ECO:0000256" key="2">
    <source>
        <dbReference type="SAM" id="Phobius"/>
    </source>
</evidence>
<proteinExistence type="predicted"/>
<name>A0ABT2HSB3_9MICC</name>
<feature type="compositionally biased region" description="Basic and acidic residues" evidence="1">
    <location>
        <begin position="119"/>
        <end position="131"/>
    </location>
</feature>
<feature type="region of interest" description="Disordered" evidence="1">
    <location>
        <begin position="1"/>
        <end position="132"/>
    </location>
</feature>
<feature type="transmembrane region" description="Helical" evidence="2">
    <location>
        <begin position="156"/>
        <end position="175"/>
    </location>
</feature>
<sequence>MRRRSLLGGTRRQQQLQEQLQQQQEIDHKWAEPQVSTAPAETSEPAEKAPSAASPSGEDLVDIPQWLPHISEEPRQAQYPALPVSLSDTPLPSPSEQPELGEQPAQRRRDIRRARAPKGRSDQNPEPRAEPVEVSLDEQMQQLGADQHRARQLARAGRFLLVLVLTVSVLIAFIGN</sequence>
<dbReference type="EMBL" id="JALXMO010000030">
    <property type="protein sequence ID" value="MCT1607585.1"/>
    <property type="molecule type" value="Genomic_DNA"/>
</dbReference>
<gene>
    <name evidence="3" type="ORF">M3B43_09685</name>
</gene>
<evidence type="ECO:0000256" key="1">
    <source>
        <dbReference type="SAM" id="MobiDB-lite"/>
    </source>
</evidence>
<reference evidence="3 4" key="1">
    <citation type="submission" date="2022-04" db="EMBL/GenBank/DDBJ databases">
        <title>Human microbiome associated bacterial genomes.</title>
        <authorList>
            <person name="Sandstrom S."/>
            <person name="Salamzade R."/>
            <person name="Kalan L.R."/>
        </authorList>
    </citation>
    <scope>NUCLEOTIDE SEQUENCE [LARGE SCALE GENOMIC DNA]</scope>
    <source>
        <strain evidence="4">p3-SID767</strain>
    </source>
</reference>
<keyword evidence="2" id="KW-1133">Transmembrane helix</keyword>
<evidence type="ECO:0000313" key="4">
    <source>
        <dbReference type="Proteomes" id="UP001205046"/>
    </source>
</evidence>
<keyword evidence="2" id="KW-0812">Transmembrane</keyword>
<organism evidence="3 4">
    <name type="scientific">Nesterenkonia massiliensis</name>
    <dbReference type="NCBI Taxonomy" id="1232429"/>
    <lineage>
        <taxon>Bacteria</taxon>
        <taxon>Bacillati</taxon>
        <taxon>Actinomycetota</taxon>
        <taxon>Actinomycetes</taxon>
        <taxon>Micrococcales</taxon>
        <taxon>Micrococcaceae</taxon>
        <taxon>Nesterenkonia</taxon>
    </lineage>
</organism>
<evidence type="ECO:0000313" key="3">
    <source>
        <dbReference type="EMBL" id="MCT1607585.1"/>
    </source>
</evidence>
<comment type="caution">
    <text evidence="3">The sequence shown here is derived from an EMBL/GenBank/DDBJ whole genome shotgun (WGS) entry which is preliminary data.</text>
</comment>
<keyword evidence="4" id="KW-1185">Reference proteome</keyword>
<keyword evidence="2" id="KW-0472">Membrane</keyword>
<feature type="compositionally biased region" description="Low complexity" evidence="1">
    <location>
        <begin position="38"/>
        <end position="58"/>
    </location>
</feature>
<feature type="compositionally biased region" description="Low complexity" evidence="1">
    <location>
        <begin position="13"/>
        <end position="24"/>
    </location>
</feature>
<protein>
    <submittedName>
        <fullName evidence="3">Uncharacterized protein</fullName>
    </submittedName>
</protein>
<dbReference type="RefSeq" id="WP_260073481.1">
    <property type="nucleotide sequence ID" value="NZ_JALXMO010000030.1"/>
</dbReference>
<dbReference type="Proteomes" id="UP001205046">
    <property type="component" value="Unassembled WGS sequence"/>
</dbReference>
<feature type="compositionally biased region" description="Basic residues" evidence="1">
    <location>
        <begin position="109"/>
        <end position="118"/>
    </location>
</feature>
<feature type="compositionally biased region" description="Polar residues" evidence="1">
    <location>
        <begin position="86"/>
        <end position="96"/>
    </location>
</feature>